<proteinExistence type="predicted"/>
<keyword evidence="2" id="KW-1185">Reference proteome</keyword>
<accession>A0A0W0U5A4</accession>
<gene>
    <name evidence="1" type="ORF">Lgee_0621</name>
</gene>
<name>A0A0W0U5A4_9GAMM</name>
<protein>
    <submittedName>
        <fullName evidence="1">Integral membrane protein (PIN domain superfamily)</fullName>
    </submittedName>
</protein>
<evidence type="ECO:0000313" key="2">
    <source>
        <dbReference type="Proteomes" id="UP000054785"/>
    </source>
</evidence>
<reference evidence="1 2" key="1">
    <citation type="submission" date="2015-11" db="EMBL/GenBank/DDBJ databases">
        <title>Genomic analysis of 38 Legionella species identifies large and diverse effector repertoires.</title>
        <authorList>
            <person name="Burstein D."/>
            <person name="Amaro F."/>
            <person name="Zusman T."/>
            <person name="Lifshitz Z."/>
            <person name="Cohen O."/>
            <person name="Gilbert J.A."/>
            <person name="Pupko T."/>
            <person name="Shuman H.A."/>
            <person name="Segal G."/>
        </authorList>
    </citation>
    <scope>NUCLEOTIDE SEQUENCE [LARGE SCALE GENOMIC DNA]</scope>
    <source>
        <strain evidence="1 2">ATCC 49504</strain>
    </source>
</reference>
<dbReference type="PATRIC" id="fig|45065.4.peg.660"/>
<dbReference type="RefSeq" id="WP_028387051.1">
    <property type="nucleotide sequence ID" value="NZ_CAAAHN010000001.1"/>
</dbReference>
<dbReference type="OrthoDB" id="5637501at2"/>
<evidence type="ECO:0000313" key="1">
    <source>
        <dbReference type="EMBL" id="KTD02886.1"/>
    </source>
</evidence>
<organism evidence="1 2">
    <name type="scientific">Legionella geestiana</name>
    <dbReference type="NCBI Taxonomy" id="45065"/>
    <lineage>
        <taxon>Bacteria</taxon>
        <taxon>Pseudomonadati</taxon>
        <taxon>Pseudomonadota</taxon>
        <taxon>Gammaproteobacteria</taxon>
        <taxon>Legionellales</taxon>
        <taxon>Legionellaceae</taxon>
        <taxon>Legionella</taxon>
    </lineage>
</organism>
<dbReference type="STRING" id="45065.Lgee_0621"/>
<dbReference type="AlphaFoldDB" id="A0A0W0U5A4"/>
<dbReference type="EMBL" id="LNYC01000017">
    <property type="protein sequence ID" value="KTD02886.1"/>
    <property type="molecule type" value="Genomic_DNA"/>
</dbReference>
<dbReference type="Proteomes" id="UP000054785">
    <property type="component" value="Unassembled WGS sequence"/>
</dbReference>
<comment type="caution">
    <text evidence="1">The sequence shown here is derived from an EMBL/GenBank/DDBJ whole genome shotgun (WGS) entry which is preliminary data.</text>
</comment>
<sequence length="133" mass="14593">MEMPLLHTALIAQVSGLYLVIMAIILVTRADYYRGLWGKVKADSGVIVLTASIGLLIGLTIVALHTHWVWSPMALITLLGWFITLKSAWWLAFPEKALDCTTKAMSGPGYYATVAIIALVGLHLMALGFYHHL</sequence>